<feature type="domain" description="EF-hand" evidence="5">
    <location>
        <begin position="121"/>
        <end position="156"/>
    </location>
</feature>
<gene>
    <name evidence="6" type="ORF">PPRIM_AZ9-3.1.T1160142</name>
</gene>
<accession>A0A8S1PF72</accession>
<proteinExistence type="predicted"/>
<dbReference type="InterPro" id="IPR039647">
    <property type="entry name" value="EF_hand_pair_protein_CML-like"/>
</dbReference>
<dbReference type="GO" id="GO:0005509">
    <property type="term" value="F:calcium ion binding"/>
    <property type="evidence" value="ECO:0007669"/>
    <property type="project" value="InterPro"/>
</dbReference>
<comment type="caution">
    <text evidence="6">The sequence shown here is derived from an EMBL/GenBank/DDBJ whole genome shotgun (WGS) entry which is preliminary data.</text>
</comment>
<evidence type="ECO:0000256" key="4">
    <source>
        <dbReference type="SAM" id="MobiDB-lite"/>
    </source>
</evidence>
<feature type="region of interest" description="Disordered" evidence="4">
    <location>
        <begin position="71"/>
        <end position="99"/>
    </location>
</feature>
<evidence type="ECO:0000256" key="2">
    <source>
        <dbReference type="ARBA" id="ARBA00022737"/>
    </source>
</evidence>
<dbReference type="Proteomes" id="UP000688137">
    <property type="component" value="Unassembled WGS sequence"/>
</dbReference>
<evidence type="ECO:0000256" key="1">
    <source>
        <dbReference type="ARBA" id="ARBA00022723"/>
    </source>
</evidence>
<feature type="compositionally biased region" description="Low complexity" evidence="4">
    <location>
        <begin position="1"/>
        <end position="16"/>
    </location>
</feature>
<evidence type="ECO:0000256" key="3">
    <source>
        <dbReference type="ARBA" id="ARBA00022837"/>
    </source>
</evidence>
<dbReference type="InterPro" id="IPR002048">
    <property type="entry name" value="EF_hand_dom"/>
</dbReference>
<keyword evidence="1" id="KW-0479">Metal-binding</keyword>
<keyword evidence="3" id="KW-0106">Calcium</keyword>
<dbReference type="Pfam" id="PF13499">
    <property type="entry name" value="EF-hand_7"/>
    <property type="match status" value="1"/>
</dbReference>
<dbReference type="PANTHER" id="PTHR10891">
    <property type="entry name" value="EF-HAND CALCIUM-BINDING DOMAIN CONTAINING PROTEIN"/>
    <property type="match status" value="1"/>
</dbReference>
<dbReference type="AlphaFoldDB" id="A0A8S1PF72"/>
<sequence length="482" mass="55786">MIIQQNEEQEMFQQQESNDTEQKLKSSYVSNEYLEAGGGSPQNSVDFKQFKAPQLNQIPKVMVNASSQQSIPMSSQFRYQDDQQSQKMKTGPSDQSKITPGYTKYMIEESNQQYDYVRGMFTEDEIKEAFNFLDMNKDGGITSEDLSFFLDFIGEKATSEEIEEMIRMCDKDGSGEVKFEDFKNLAGGWSLPTLGQAHPPTKELVEKRTQINQTMMEKEVQEVARKGKITPQMVEQIRKNELTSPRFGQDEQSKLMFQSINNIASQKKQRQVIGQNLKVIRSEEGQITQQTKQKSSLSQRDIMFQRKNNAIRFVKEKKIDQAYILDVFEKINKLDIMESCTYEDFIHYLDILDNHQSKLLFNSMNDNPVREEYVKSSDNVIVDQIVNLKNTLLTLLGQTNCRKHDKLEIAYLLQDSNQQGYIFLDDLISLLVNLYCISEVAIIEQKILKMTAKKGLKNRKDTIKKDIYISMVNEYGQVFEPI</sequence>
<dbReference type="OMA" id="NQIPKVM"/>
<dbReference type="SMART" id="SM00054">
    <property type="entry name" value="EFh"/>
    <property type="match status" value="2"/>
</dbReference>
<name>A0A8S1PF72_PARPR</name>
<feature type="compositionally biased region" description="Polar residues" evidence="4">
    <location>
        <begin position="71"/>
        <end position="98"/>
    </location>
</feature>
<dbReference type="PROSITE" id="PS50222">
    <property type="entry name" value="EF_HAND_2"/>
    <property type="match status" value="2"/>
</dbReference>
<keyword evidence="7" id="KW-1185">Reference proteome</keyword>
<evidence type="ECO:0000313" key="6">
    <source>
        <dbReference type="EMBL" id="CAD8101807.1"/>
    </source>
</evidence>
<organism evidence="6 7">
    <name type="scientific">Paramecium primaurelia</name>
    <dbReference type="NCBI Taxonomy" id="5886"/>
    <lineage>
        <taxon>Eukaryota</taxon>
        <taxon>Sar</taxon>
        <taxon>Alveolata</taxon>
        <taxon>Ciliophora</taxon>
        <taxon>Intramacronucleata</taxon>
        <taxon>Oligohymenophorea</taxon>
        <taxon>Peniculida</taxon>
        <taxon>Parameciidae</taxon>
        <taxon>Paramecium</taxon>
    </lineage>
</organism>
<reference evidence="6" key="1">
    <citation type="submission" date="2021-01" db="EMBL/GenBank/DDBJ databases">
        <authorList>
            <consortium name="Genoscope - CEA"/>
            <person name="William W."/>
        </authorList>
    </citation>
    <scope>NUCLEOTIDE SEQUENCE</scope>
</reference>
<keyword evidence="2" id="KW-0677">Repeat</keyword>
<dbReference type="FunFam" id="1.10.238.10:FF:000003">
    <property type="entry name" value="Calmodulin A"/>
    <property type="match status" value="1"/>
</dbReference>
<evidence type="ECO:0000313" key="7">
    <source>
        <dbReference type="Proteomes" id="UP000688137"/>
    </source>
</evidence>
<dbReference type="EMBL" id="CAJJDM010000119">
    <property type="protein sequence ID" value="CAD8101807.1"/>
    <property type="molecule type" value="Genomic_DNA"/>
</dbReference>
<feature type="domain" description="EF-hand" evidence="5">
    <location>
        <begin position="157"/>
        <end position="192"/>
    </location>
</feature>
<protein>
    <recommendedName>
        <fullName evidence="5">EF-hand domain-containing protein</fullName>
    </recommendedName>
</protein>
<feature type="region of interest" description="Disordered" evidence="4">
    <location>
        <begin position="1"/>
        <end position="27"/>
    </location>
</feature>
<dbReference type="CDD" id="cd00051">
    <property type="entry name" value="EFh"/>
    <property type="match status" value="1"/>
</dbReference>
<evidence type="ECO:0000259" key="5">
    <source>
        <dbReference type="PROSITE" id="PS50222"/>
    </source>
</evidence>